<dbReference type="InterPro" id="IPR052192">
    <property type="entry name" value="Insect_Ionotropic_Sensory_Rcpt"/>
</dbReference>
<protein>
    <submittedName>
        <fullName evidence="9">Putative ionotropic receptor IR64a</fullName>
    </submittedName>
</protein>
<accession>A0A0S3J2R8</accession>
<dbReference type="SUPFAM" id="SSF53850">
    <property type="entry name" value="Periplasmic binding protein-like II"/>
    <property type="match status" value="1"/>
</dbReference>
<keyword evidence="4 8" id="KW-1133">Transmembrane helix</keyword>
<evidence type="ECO:0000256" key="3">
    <source>
        <dbReference type="ARBA" id="ARBA00022692"/>
    </source>
</evidence>
<dbReference type="PANTHER" id="PTHR42643">
    <property type="entry name" value="IONOTROPIC RECEPTOR 20A-RELATED"/>
    <property type="match status" value="1"/>
</dbReference>
<name>A0A0S3J2R8_9CUCU</name>
<keyword evidence="2" id="KW-1003">Cell membrane</keyword>
<evidence type="ECO:0000256" key="2">
    <source>
        <dbReference type="ARBA" id="ARBA00022475"/>
    </source>
</evidence>
<dbReference type="Gene3D" id="3.40.190.10">
    <property type="entry name" value="Periplasmic binding protein-like II"/>
    <property type="match status" value="2"/>
</dbReference>
<keyword evidence="6 9" id="KW-0675">Receptor</keyword>
<reference evidence="9" key="2">
    <citation type="submission" date="2015-10" db="EMBL/GenBank/DDBJ databases">
        <authorList>
            <person name="Gilbert D.G."/>
        </authorList>
    </citation>
    <scope>NUCLEOTIDE SEQUENCE</scope>
</reference>
<evidence type="ECO:0000313" key="9">
    <source>
        <dbReference type="EMBL" id="ALR72584.1"/>
    </source>
</evidence>
<keyword evidence="5 8" id="KW-0472">Membrane</keyword>
<evidence type="ECO:0000256" key="5">
    <source>
        <dbReference type="ARBA" id="ARBA00023136"/>
    </source>
</evidence>
<comment type="subcellular location">
    <subcellularLocation>
        <location evidence="1">Cell membrane</location>
        <topology evidence="1">Multi-pass membrane protein</topology>
    </subcellularLocation>
</comment>
<keyword evidence="7" id="KW-0325">Glycoprotein</keyword>
<dbReference type="EMBL" id="KT884510">
    <property type="protein sequence ID" value="ALR72584.1"/>
    <property type="molecule type" value="mRNA"/>
</dbReference>
<organism evidence="9">
    <name type="scientific">Colaphellus bowringi</name>
    <dbReference type="NCBI Taxonomy" id="561076"/>
    <lineage>
        <taxon>Eukaryota</taxon>
        <taxon>Metazoa</taxon>
        <taxon>Ecdysozoa</taxon>
        <taxon>Arthropoda</taxon>
        <taxon>Hexapoda</taxon>
        <taxon>Insecta</taxon>
        <taxon>Pterygota</taxon>
        <taxon>Neoptera</taxon>
        <taxon>Endopterygota</taxon>
        <taxon>Coleoptera</taxon>
        <taxon>Polyphaga</taxon>
        <taxon>Cucujiformia</taxon>
        <taxon>Chrysomeloidea</taxon>
        <taxon>Chrysomelidae</taxon>
        <taxon>Chrysomelinae</taxon>
        <taxon>Chrysomelini</taxon>
        <taxon>Colaphellus</taxon>
    </lineage>
</organism>
<sequence length="213" mass="24768">MDPPRTIFTLKDLAESQLRIGIEDILIDRNYFVQTTDPDAITLYEKKIKGQSNSSGFYSPSEGIALVRNGGFAFHVETSTAYPIIEEIFTNQEICELDEIQMYRTQPMHTNLQKNSPFREMMNFCMLKLVENGNMDRLRKHWDARRPNCIESAKKQEIHVSLSEFCCSPIALTLGVCFSLIFLLVECSINYKERLKKVWTFKNHSKSQYPFME</sequence>
<dbReference type="GO" id="GO:0005886">
    <property type="term" value="C:plasma membrane"/>
    <property type="evidence" value="ECO:0007669"/>
    <property type="project" value="UniProtKB-SubCell"/>
</dbReference>
<evidence type="ECO:0000256" key="6">
    <source>
        <dbReference type="ARBA" id="ARBA00023170"/>
    </source>
</evidence>
<feature type="transmembrane region" description="Helical" evidence="8">
    <location>
        <begin position="170"/>
        <end position="189"/>
    </location>
</feature>
<proteinExistence type="evidence at transcript level"/>
<evidence type="ECO:0000256" key="8">
    <source>
        <dbReference type="SAM" id="Phobius"/>
    </source>
</evidence>
<dbReference type="AlphaFoldDB" id="A0A0S3J2R8"/>
<evidence type="ECO:0000256" key="1">
    <source>
        <dbReference type="ARBA" id="ARBA00004651"/>
    </source>
</evidence>
<reference evidence="9" key="1">
    <citation type="journal article" date="2015" name="BMC Genomics">
        <title>Candidate chemosensory genes identified in Colaphellus bowringi by antennal transcriptome analysis.</title>
        <authorList>
            <person name="Li X.M."/>
            <person name="Zhu X.Y."/>
            <person name="Wang Z.Q."/>
            <person name="Wang Y."/>
            <person name="He P."/>
            <person name="Chen G."/>
            <person name="Sun L."/>
            <person name="Deng D.G."/>
            <person name="Zhang Y.N."/>
        </authorList>
    </citation>
    <scope>NUCLEOTIDE SEQUENCE</scope>
</reference>
<dbReference type="PANTHER" id="PTHR42643:SF33">
    <property type="entry name" value="GLUTAMATE RECEPTOR 2-LIKE PROTEIN"/>
    <property type="match status" value="1"/>
</dbReference>
<evidence type="ECO:0000256" key="4">
    <source>
        <dbReference type="ARBA" id="ARBA00022989"/>
    </source>
</evidence>
<evidence type="ECO:0000256" key="7">
    <source>
        <dbReference type="ARBA" id="ARBA00023180"/>
    </source>
</evidence>
<keyword evidence="3 8" id="KW-0812">Transmembrane</keyword>